<organism evidence="2">
    <name type="scientific">Rhizophora mucronata</name>
    <name type="common">Asiatic mangrove</name>
    <dbReference type="NCBI Taxonomy" id="61149"/>
    <lineage>
        <taxon>Eukaryota</taxon>
        <taxon>Viridiplantae</taxon>
        <taxon>Streptophyta</taxon>
        <taxon>Embryophyta</taxon>
        <taxon>Tracheophyta</taxon>
        <taxon>Spermatophyta</taxon>
        <taxon>Magnoliopsida</taxon>
        <taxon>eudicotyledons</taxon>
        <taxon>Gunneridae</taxon>
        <taxon>Pentapetalae</taxon>
        <taxon>rosids</taxon>
        <taxon>fabids</taxon>
        <taxon>Malpighiales</taxon>
        <taxon>Rhizophoraceae</taxon>
        <taxon>Rhizophora</taxon>
    </lineage>
</organism>
<sequence length="23" mass="2569">MSRNKTKASQPVLSLPCVHKTNE</sequence>
<dbReference type="AlphaFoldDB" id="A0A2P2NE63"/>
<proteinExistence type="predicted"/>
<name>A0A2P2NE63_RHIMU</name>
<evidence type="ECO:0000256" key="1">
    <source>
        <dbReference type="SAM" id="MobiDB-lite"/>
    </source>
</evidence>
<accession>A0A2P2NE63</accession>
<evidence type="ECO:0000313" key="2">
    <source>
        <dbReference type="EMBL" id="MBX40773.1"/>
    </source>
</evidence>
<dbReference type="EMBL" id="GGEC01060289">
    <property type="protein sequence ID" value="MBX40773.1"/>
    <property type="molecule type" value="Transcribed_RNA"/>
</dbReference>
<protein>
    <submittedName>
        <fullName evidence="2">Uncharacterized protein</fullName>
    </submittedName>
</protein>
<feature type="region of interest" description="Disordered" evidence="1">
    <location>
        <begin position="1"/>
        <end position="23"/>
    </location>
</feature>
<reference evidence="2" key="1">
    <citation type="submission" date="2018-02" db="EMBL/GenBank/DDBJ databases">
        <title>Rhizophora mucronata_Transcriptome.</title>
        <authorList>
            <person name="Meera S.P."/>
            <person name="Sreeshan A."/>
            <person name="Augustine A."/>
        </authorList>
    </citation>
    <scope>NUCLEOTIDE SEQUENCE</scope>
    <source>
        <tissue evidence="2">Leaf</tissue>
    </source>
</reference>